<feature type="transmembrane region" description="Helical" evidence="2">
    <location>
        <begin position="46"/>
        <end position="65"/>
    </location>
</feature>
<dbReference type="SUPFAM" id="SSF56601">
    <property type="entry name" value="beta-lactamase/transpeptidase-like"/>
    <property type="match status" value="1"/>
</dbReference>
<dbReference type="PANTHER" id="PTHR34978:SF3">
    <property type="entry name" value="SLR0241 PROTEIN"/>
    <property type="match status" value="1"/>
</dbReference>
<dbReference type="OrthoDB" id="9762883at2"/>
<dbReference type="EMBL" id="VCIW01000007">
    <property type="protein sequence ID" value="TLS51904.1"/>
    <property type="molecule type" value="Genomic_DNA"/>
</dbReference>
<dbReference type="InterPro" id="IPR001460">
    <property type="entry name" value="PCN-bd_Tpept"/>
</dbReference>
<dbReference type="InterPro" id="IPR008756">
    <property type="entry name" value="Peptidase_M56"/>
</dbReference>
<dbReference type="Pfam" id="PF00905">
    <property type="entry name" value="Transpeptidase"/>
    <property type="match status" value="1"/>
</dbReference>
<feature type="domain" description="Penicillin-binding protein transpeptidase" evidence="3">
    <location>
        <begin position="385"/>
        <end position="595"/>
    </location>
</feature>
<dbReference type="InterPro" id="IPR012338">
    <property type="entry name" value="Beta-lactam/transpept-like"/>
</dbReference>
<dbReference type="CDD" id="cd07341">
    <property type="entry name" value="M56_BlaR1_MecR1_like"/>
    <property type="match status" value="1"/>
</dbReference>
<keyword evidence="6" id="KW-1185">Reference proteome</keyword>
<keyword evidence="2" id="KW-1133">Transmembrane helix</keyword>
<accession>A0A5R9GF91</accession>
<comment type="caution">
    <text evidence="5">The sequence shown here is derived from an EMBL/GenBank/DDBJ whole genome shotgun (WGS) entry which is preliminary data.</text>
</comment>
<keyword evidence="2" id="KW-0472">Membrane</keyword>
<evidence type="ECO:0000259" key="3">
    <source>
        <dbReference type="Pfam" id="PF00905"/>
    </source>
</evidence>
<dbReference type="PANTHER" id="PTHR34978">
    <property type="entry name" value="POSSIBLE SENSOR-TRANSDUCER PROTEIN BLAR"/>
    <property type="match status" value="1"/>
</dbReference>
<organism evidence="5 6">
    <name type="scientific">Paenibacillus antri</name>
    <dbReference type="NCBI Taxonomy" id="2582848"/>
    <lineage>
        <taxon>Bacteria</taxon>
        <taxon>Bacillati</taxon>
        <taxon>Bacillota</taxon>
        <taxon>Bacilli</taxon>
        <taxon>Bacillales</taxon>
        <taxon>Paenibacillaceae</taxon>
        <taxon>Paenibacillus</taxon>
    </lineage>
</organism>
<dbReference type="Proteomes" id="UP000309676">
    <property type="component" value="Unassembled WGS sequence"/>
</dbReference>
<evidence type="ECO:0000313" key="5">
    <source>
        <dbReference type="EMBL" id="TLS51904.1"/>
    </source>
</evidence>
<keyword evidence="2" id="KW-0812">Transmembrane</keyword>
<comment type="similarity">
    <text evidence="1">Belongs to the peptidase M56 family.</text>
</comment>
<feature type="transmembrane region" description="Helical" evidence="2">
    <location>
        <begin position="330"/>
        <end position="352"/>
    </location>
</feature>
<dbReference type="NCBIfam" id="NF000326">
    <property type="entry name" value="blaR1_generic"/>
    <property type="match status" value="1"/>
</dbReference>
<dbReference type="Pfam" id="PF05569">
    <property type="entry name" value="Peptidase_M56"/>
    <property type="match status" value="1"/>
</dbReference>
<dbReference type="InterPro" id="IPR052173">
    <property type="entry name" value="Beta-lactam_resp_regulator"/>
</dbReference>
<protein>
    <submittedName>
        <fullName evidence="5">BlaR1 family beta-lactam sensor/signal transducer</fullName>
    </submittedName>
</protein>
<evidence type="ECO:0000313" key="6">
    <source>
        <dbReference type="Proteomes" id="UP000309676"/>
    </source>
</evidence>
<feature type="transmembrane region" description="Helical" evidence="2">
    <location>
        <begin position="12"/>
        <end position="34"/>
    </location>
</feature>
<gene>
    <name evidence="5" type="primary">blaR1</name>
    <name evidence="5" type="ORF">FE782_13460</name>
</gene>
<dbReference type="Gene3D" id="3.40.710.10">
    <property type="entry name" value="DD-peptidase/beta-lactamase superfamily"/>
    <property type="match status" value="1"/>
</dbReference>
<evidence type="ECO:0000259" key="4">
    <source>
        <dbReference type="Pfam" id="PF05569"/>
    </source>
</evidence>
<evidence type="ECO:0000256" key="2">
    <source>
        <dbReference type="SAM" id="Phobius"/>
    </source>
</evidence>
<name>A0A5R9GF91_9BACL</name>
<evidence type="ECO:0000256" key="1">
    <source>
        <dbReference type="ARBA" id="ARBA00011075"/>
    </source>
</evidence>
<dbReference type="GO" id="GO:0008658">
    <property type="term" value="F:penicillin binding"/>
    <property type="evidence" value="ECO:0007669"/>
    <property type="project" value="InterPro"/>
</dbReference>
<reference evidence="5 6" key="1">
    <citation type="submission" date="2019-05" db="EMBL/GenBank/DDBJ databases">
        <authorList>
            <person name="Narsing Rao M.P."/>
            <person name="Li W.J."/>
        </authorList>
    </citation>
    <scope>NUCLEOTIDE SEQUENCE [LARGE SCALE GENOMIC DNA]</scope>
    <source>
        <strain evidence="5 6">SYSU_K30003</strain>
    </source>
</reference>
<dbReference type="AlphaFoldDB" id="A0A5R9GF91"/>
<feature type="transmembrane region" description="Helical" evidence="2">
    <location>
        <begin position="121"/>
        <end position="142"/>
    </location>
</feature>
<dbReference type="Gene3D" id="3.30.2010.10">
    <property type="entry name" value="Metalloproteases ('zincins'), catalytic domain"/>
    <property type="match status" value="1"/>
</dbReference>
<sequence length="601" mass="68148">MERDVREGKQTLYYPQLFVGFVVSSITVVGILLLKRIFRSQLTALWHYKLWFLLPIALTLPMLPLDKLRLGFEWSLPKVARSSGNGAPNMGPAGPAAGDGSWLQDFTVSVGRTSSAFLDGAVIGIWVAGMLALAVPVLRSWLKIKELKRTSRQVNDEETLRLLEQCKQHLGLSKRFVVLESADVVSPMLIGVGRTYLVFPQRFCEWLSAEEIKYIILHELIHYKHKDHLTSVLLVAYQLLYWYNPLVWIAFRIMRSDREIACDHAVLRTLDDRSYAKYGHTIINFAEKLSRPAAPAWVNRFASSKKQLKRRIERIASYTSESRRLRRKSIAVFLVAAAFVACQVPLVSALAVDENRFSFTDERAAYEDLGAYFGGYDGSFVMYHAQEDRYTIYNKSGSERRVSPDSTYKIYGALFGLDSGAVGTNESTLRWNGERQPYDEWNRDQDLFTAMKRSVNWYFQELDARIGRDRLQAYLDRVGYGNADLSDGAAPFWLEASLKISPVEQVLLLESFYSNRFGFRDEHIETVKDAIRLDEKEGALLSGKTGTGAANGKEERGWFVGYVEKEGDTYFFATHIGSENRANGSAAAEIALSILRDKGIY</sequence>
<proteinExistence type="inferred from homology"/>
<feature type="domain" description="Peptidase M56" evidence="4">
    <location>
        <begin position="22"/>
        <end position="314"/>
    </location>
</feature>